<dbReference type="AlphaFoldDB" id="A0A8S0RL25"/>
<evidence type="ECO:0000256" key="2">
    <source>
        <dbReference type="ARBA" id="ARBA00005982"/>
    </source>
</evidence>
<evidence type="ECO:0000256" key="5">
    <source>
        <dbReference type="ARBA" id="ARBA00023136"/>
    </source>
</evidence>
<reference evidence="8 9" key="1">
    <citation type="submission" date="2019-12" db="EMBL/GenBank/DDBJ databases">
        <authorList>
            <person name="Alioto T."/>
            <person name="Alioto T."/>
            <person name="Gomez Garrido J."/>
        </authorList>
    </citation>
    <scope>NUCLEOTIDE SEQUENCE [LARGE SCALE GENOMIC DNA]</scope>
</reference>
<dbReference type="Pfam" id="PF00854">
    <property type="entry name" value="PTR2"/>
    <property type="match status" value="2"/>
</dbReference>
<comment type="caution">
    <text evidence="8">The sequence shown here is derived from an EMBL/GenBank/DDBJ whole genome shotgun (WGS) entry which is preliminary data.</text>
</comment>
<dbReference type="Gramene" id="OE9A011354T1">
    <property type="protein sequence ID" value="OE9A011354C1"/>
    <property type="gene ID" value="OE9A011354"/>
</dbReference>
<evidence type="ECO:0000256" key="4">
    <source>
        <dbReference type="ARBA" id="ARBA00022989"/>
    </source>
</evidence>
<keyword evidence="4 7" id="KW-1133">Transmembrane helix</keyword>
<organism evidence="8 9">
    <name type="scientific">Olea europaea subsp. europaea</name>
    <dbReference type="NCBI Taxonomy" id="158383"/>
    <lineage>
        <taxon>Eukaryota</taxon>
        <taxon>Viridiplantae</taxon>
        <taxon>Streptophyta</taxon>
        <taxon>Embryophyta</taxon>
        <taxon>Tracheophyta</taxon>
        <taxon>Spermatophyta</taxon>
        <taxon>Magnoliopsida</taxon>
        <taxon>eudicotyledons</taxon>
        <taxon>Gunneridae</taxon>
        <taxon>Pentapetalae</taxon>
        <taxon>asterids</taxon>
        <taxon>lamiids</taxon>
        <taxon>Lamiales</taxon>
        <taxon>Oleaceae</taxon>
        <taxon>Oleeae</taxon>
        <taxon>Olea</taxon>
    </lineage>
</organism>
<feature type="transmembrane region" description="Helical" evidence="7">
    <location>
        <begin position="85"/>
        <end position="107"/>
    </location>
</feature>
<comment type="subcellular location">
    <subcellularLocation>
        <location evidence="1">Membrane</location>
        <topology evidence="1">Multi-pass membrane protein</topology>
    </subcellularLocation>
</comment>
<protein>
    <submittedName>
        <fullName evidence="8">NRT1 PTR FAMILY -like</fullName>
    </submittedName>
</protein>
<evidence type="ECO:0000256" key="7">
    <source>
        <dbReference type="SAM" id="Phobius"/>
    </source>
</evidence>
<dbReference type="GO" id="GO:0022857">
    <property type="term" value="F:transmembrane transporter activity"/>
    <property type="evidence" value="ECO:0007669"/>
    <property type="project" value="InterPro"/>
</dbReference>
<dbReference type="Proteomes" id="UP000594638">
    <property type="component" value="Unassembled WGS sequence"/>
</dbReference>
<dbReference type="PANTHER" id="PTHR11654">
    <property type="entry name" value="OLIGOPEPTIDE TRANSPORTER-RELATED"/>
    <property type="match status" value="1"/>
</dbReference>
<evidence type="ECO:0000256" key="1">
    <source>
        <dbReference type="ARBA" id="ARBA00004141"/>
    </source>
</evidence>
<dbReference type="InterPro" id="IPR036259">
    <property type="entry name" value="MFS_trans_sf"/>
</dbReference>
<dbReference type="OrthoDB" id="8904098at2759"/>
<comment type="similarity">
    <text evidence="2">Belongs to the major facilitator superfamily. Proton-dependent oligopeptide transporter (POT/PTR) (TC 2.A.17) family.</text>
</comment>
<proteinExistence type="inferred from homology"/>
<comment type="similarity">
    <text evidence="6">Belongs to the major facilitator superfamily. Phosphate:H(+) symporter (TC 2.A.1.9) family.</text>
</comment>
<evidence type="ECO:0000256" key="6">
    <source>
        <dbReference type="ARBA" id="ARBA00044504"/>
    </source>
</evidence>
<dbReference type="InterPro" id="IPR000109">
    <property type="entry name" value="POT_fam"/>
</dbReference>
<keyword evidence="9" id="KW-1185">Reference proteome</keyword>
<sequence length="221" mass="24010">MVGGLTFDGLSIFGVHCFESMVTLGAEVLNGETRVGLWTAEPIGVGTWGRTERVSVGGYAGECISNSPWQPDGRKMSVSATHAQTTVCFLAFYLLALGTGGIKPFVSSYGADQFDDTHEAEKKFKSSFFRFGIPAVAMAIRVTFFFSGTRLYQYQKPGGNLLTRLCKVVVAALRRTRVVIPDGKSLLYKTSNAESVTVGSRELDHTGDVPFYCGCVFNKLD</sequence>
<name>A0A8S0RL25_OLEEU</name>
<dbReference type="GO" id="GO:0016020">
    <property type="term" value="C:membrane"/>
    <property type="evidence" value="ECO:0007669"/>
    <property type="project" value="UniProtKB-SubCell"/>
</dbReference>
<gene>
    <name evidence="8" type="ORF">OLEA9_A011354</name>
</gene>
<feature type="transmembrane region" description="Helical" evidence="7">
    <location>
        <begin position="127"/>
        <end position="146"/>
    </location>
</feature>
<accession>A0A8S0RL25</accession>
<keyword evidence="5 7" id="KW-0472">Membrane</keyword>
<dbReference type="Gene3D" id="1.20.1250.20">
    <property type="entry name" value="MFS general substrate transporter like domains"/>
    <property type="match status" value="2"/>
</dbReference>
<keyword evidence="3 7" id="KW-0812">Transmembrane</keyword>
<evidence type="ECO:0000256" key="3">
    <source>
        <dbReference type="ARBA" id="ARBA00022692"/>
    </source>
</evidence>
<evidence type="ECO:0000313" key="8">
    <source>
        <dbReference type="EMBL" id="CAA2980227.1"/>
    </source>
</evidence>
<evidence type="ECO:0000313" key="9">
    <source>
        <dbReference type="Proteomes" id="UP000594638"/>
    </source>
</evidence>
<dbReference type="EMBL" id="CACTIH010003643">
    <property type="protein sequence ID" value="CAA2980227.1"/>
    <property type="molecule type" value="Genomic_DNA"/>
</dbReference>